<dbReference type="OMA" id="ITFDHEH"/>
<evidence type="ECO:0000256" key="11">
    <source>
        <dbReference type="PIRNR" id="PIRNR001340"/>
    </source>
</evidence>
<dbReference type="InterPro" id="IPR003135">
    <property type="entry name" value="ATP-grasp_carboxylate-amine"/>
</dbReference>
<dbReference type="SUPFAM" id="SSF52440">
    <property type="entry name" value="PreATP-grasp domain"/>
    <property type="match status" value="1"/>
</dbReference>
<dbReference type="NCBIfam" id="TIGR01162">
    <property type="entry name" value="purE"/>
    <property type="match status" value="1"/>
</dbReference>
<accession>G0SBU5</accession>
<dbReference type="HAMAP" id="MF_01928">
    <property type="entry name" value="PurK"/>
    <property type="match status" value="1"/>
</dbReference>
<keyword evidence="7 11" id="KW-0658">Purine biosynthesis</keyword>
<keyword evidence="6 11" id="KW-0547">Nucleotide-binding</keyword>
<dbReference type="InterPro" id="IPR000031">
    <property type="entry name" value="PurE_dom"/>
</dbReference>
<comment type="catalytic activity">
    <reaction evidence="1 11">
        <text>5-amino-1-(5-phospho-D-ribosyl)imidazole-4-carboxylate + H(+) = 5-amino-1-(5-phospho-beta-D-ribosyl)imidazole + CO2</text>
        <dbReference type="Rhea" id="RHEA:10792"/>
        <dbReference type="ChEBI" id="CHEBI:15378"/>
        <dbReference type="ChEBI" id="CHEBI:16526"/>
        <dbReference type="ChEBI" id="CHEBI:77657"/>
        <dbReference type="ChEBI" id="CHEBI:137981"/>
        <dbReference type="EC" id="4.1.1.21"/>
    </reaction>
</comment>
<reference evidence="13 14" key="1">
    <citation type="journal article" date="2011" name="Cell">
        <title>Insight into structure and assembly of the nuclear pore complex by utilizing the genome of a eukaryotic thermophile.</title>
        <authorList>
            <person name="Amlacher S."/>
            <person name="Sarges P."/>
            <person name="Flemming D."/>
            <person name="van Noort V."/>
            <person name="Kunze R."/>
            <person name="Devos D.P."/>
            <person name="Arumugam M."/>
            <person name="Bork P."/>
            <person name="Hurt E."/>
        </authorList>
    </citation>
    <scope>NUCLEOTIDE SEQUENCE [LARGE SCALE GENOMIC DNA]</scope>
    <source>
        <strain evidence="14">DSM 1495 / CBS 144.50 / IMI 039719</strain>
    </source>
</reference>
<evidence type="ECO:0000256" key="8">
    <source>
        <dbReference type="ARBA" id="ARBA00022793"/>
    </source>
</evidence>
<evidence type="ECO:0000259" key="12">
    <source>
        <dbReference type="PROSITE" id="PS50975"/>
    </source>
</evidence>
<dbReference type="InterPro" id="IPR011054">
    <property type="entry name" value="Rudment_hybrid_motif"/>
</dbReference>
<dbReference type="GO" id="GO:0006189">
    <property type="term" value="P:'de novo' IMP biosynthetic process"/>
    <property type="evidence" value="ECO:0007669"/>
    <property type="project" value="UniProtKB-UniRule"/>
</dbReference>
<dbReference type="SMART" id="SM01001">
    <property type="entry name" value="AIRC"/>
    <property type="match status" value="1"/>
</dbReference>
<dbReference type="EMBL" id="GL988045">
    <property type="protein sequence ID" value="EGS18871.1"/>
    <property type="molecule type" value="Genomic_DNA"/>
</dbReference>
<dbReference type="InterPro" id="IPR016185">
    <property type="entry name" value="PreATP-grasp_dom_sf"/>
</dbReference>
<dbReference type="Pfam" id="PF02222">
    <property type="entry name" value="ATP-grasp"/>
    <property type="match status" value="1"/>
</dbReference>
<dbReference type="OrthoDB" id="15425at2759"/>
<feature type="domain" description="ATP-grasp" evidence="12">
    <location>
        <begin position="123"/>
        <end position="320"/>
    </location>
</feature>
<dbReference type="PANTHER" id="PTHR11609:SF5">
    <property type="entry name" value="PHOSPHORIBOSYLAMINOIMIDAZOLE CARBOXYLASE"/>
    <property type="match status" value="1"/>
</dbReference>
<dbReference type="HAMAP" id="MF_01929">
    <property type="entry name" value="PurE_classI"/>
    <property type="match status" value="1"/>
</dbReference>
<dbReference type="SUPFAM" id="SSF52255">
    <property type="entry name" value="N5-CAIR mutase (phosphoribosylaminoimidazole carboxylase, PurE)"/>
    <property type="match status" value="1"/>
</dbReference>
<evidence type="ECO:0000256" key="7">
    <source>
        <dbReference type="ARBA" id="ARBA00022755"/>
    </source>
</evidence>
<dbReference type="GeneID" id="18259520"/>
<dbReference type="Gene3D" id="3.30.470.20">
    <property type="entry name" value="ATP-grasp fold, B domain"/>
    <property type="match status" value="1"/>
</dbReference>
<keyword evidence="8 11" id="KW-0210">Decarboxylase</keyword>
<dbReference type="RefSeq" id="XP_006695816.1">
    <property type="nucleotide sequence ID" value="XM_006695753.1"/>
</dbReference>
<dbReference type="EC" id="4.1.1.21" evidence="4 11"/>
<dbReference type="SUPFAM" id="SSF56059">
    <property type="entry name" value="Glutathione synthetase ATP-binding domain-like"/>
    <property type="match status" value="1"/>
</dbReference>
<keyword evidence="14" id="KW-1185">Reference proteome</keyword>
<dbReference type="InterPro" id="IPR011761">
    <property type="entry name" value="ATP-grasp"/>
</dbReference>
<keyword evidence="9 11" id="KW-0067">ATP-binding</keyword>
<dbReference type="eggNOG" id="KOG2835">
    <property type="taxonomic scope" value="Eukaryota"/>
</dbReference>
<sequence length="614" mass="67001">MAESRNPVIGLLGGGQLGRMLCEAANPLGVDIAILDAENAPAKQAHNTYRHVTGSFKDPERIRELAIKSDFLSVEIEHVETEVLEDIDKNGVTLPDGSLHRPPIHPSWRTIRLIQDKYLQKEHYRNSDKKIPIADQVAIDGGAAALASLKDAAARFGFPFMVKARKGSYDGRGNYRVNSEADFEAAINALKGLSLYAEKWAPFIKEIAVMVIRTEDDRGNLKACVPYPAVETIHEDSICTKVFMPPRDISEEVCENARKLATEVVSTLWGRGVFAVEMFVLEDGSLMVNEVAPRPHNSGHYTIEAVPQMSQYKAQIHAVLDLPVPKQLSPRARSAIMLNILGGATPSSHLGLANLARTTFDDDMDVHLHLYNKESKPGRKIGHITLTSNTLSIHDLEAKAKSFIDLVDQIRRDRLAATTETLRPTQEPAKPQAAQPVPSEKPLVLVTMGSDSDLPVLKAGLDILRQFGVPYALDITSAHRTPRYMMKVADEAAARGIKVIIAAAGGAAHLPGMMSSETPLPVIGVPVKATHLDGIDSLLSIVQMPRGIPTATVGINNSTNAALLAIRILGTSIPEFFTKMKKYQEKMEEEVLTKGSKLREIGDVAYLANMAAKK</sequence>
<name>G0SBU5_CHATD</name>
<evidence type="ECO:0000256" key="4">
    <source>
        <dbReference type="ARBA" id="ARBA00012329"/>
    </source>
</evidence>
<dbReference type="SUPFAM" id="SSF51246">
    <property type="entry name" value="Rudiment single hybrid motif"/>
    <property type="match status" value="1"/>
</dbReference>
<evidence type="ECO:0000256" key="3">
    <source>
        <dbReference type="ARBA" id="ARBA00006114"/>
    </source>
</evidence>
<evidence type="ECO:0000256" key="1">
    <source>
        <dbReference type="ARBA" id="ARBA00001244"/>
    </source>
</evidence>
<dbReference type="GO" id="GO:0004638">
    <property type="term" value="F:phosphoribosylaminoimidazole carboxylase activity"/>
    <property type="evidence" value="ECO:0007669"/>
    <property type="project" value="UniProtKB-UniRule"/>
</dbReference>
<evidence type="ECO:0000256" key="2">
    <source>
        <dbReference type="ARBA" id="ARBA00004747"/>
    </source>
</evidence>
<dbReference type="UniPathway" id="UPA00074">
    <property type="reaction ID" value="UER00130"/>
</dbReference>
<dbReference type="PIRSF" id="PIRSF001340">
    <property type="entry name" value="AIR_carboxylase"/>
    <property type="match status" value="1"/>
</dbReference>
<dbReference type="InterPro" id="IPR016301">
    <property type="entry name" value="Ade2_fungi/plant"/>
</dbReference>
<dbReference type="HOGENOM" id="CLU_011534_3_0_1"/>
<dbReference type="Pfam" id="PF22660">
    <property type="entry name" value="RS_preATP-grasp-like"/>
    <property type="match status" value="1"/>
</dbReference>
<dbReference type="GO" id="GO:0046872">
    <property type="term" value="F:metal ion binding"/>
    <property type="evidence" value="ECO:0007669"/>
    <property type="project" value="InterPro"/>
</dbReference>
<dbReference type="Proteomes" id="UP000008066">
    <property type="component" value="Unassembled WGS sequence"/>
</dbReference>
<organism evidence="14">
    <name type="scientific">Chaetomium thermophilum (strain DSM 1495 / CBS 144.50 / IMI 039719)</name>
    <name type="common">Thermochaetoides thermophila</name>
    <dbReference type="NCBI Taxonomy" id="759272"/>
    <lineage>
        <taxon>Eukaryota</taxon>
        <taxon>Fungi</taxon>
        <taxon>Dikarya</taxon>
        <taxon>Ascomycota</taxon>
        <taxon>Pezizomycotina</taxon>
        <taxon>Sordariomycetes</taxon>
        <taxon>Sordariomycetidae</taxon>
        <taxon>Sordariales</taxon>
        <taxon>Chaetomiaceae</taxon>
        <taxon>Thermochaetoides</taxon>
    </lineage>
</organism>
<dbReference type="PANTHER" id="PTHR11609">
    <property type="entry name" value="PURINE BIOSYNTHESIS PROTEIN 6/7, PUR6/7"/>
    <property type="match status" value="1"/>
</dbReference>
<dbReference type="InterPro" id="IPR040686">
    <property type="entry name" value="PurK_C"/>
</dbReference>
<evidence type="ECO:0000256" key="6">
    <source>
        <dbReference type="ARBA" id="ARBA00022741"/>
    </source>
</evidence>
<dbReference type="KEGG" id="cthr:CTHT_0054820"/>
<dbReference type="GO" id="GO:0005524">
    <property type="term" value="F:ATP binding"/>
    <property type="evidence" value="ECO:0007669"/>
    <property type="project" value="UniProtKB-UniRule"/>
</dbReference>
<dbReference type="InterPro" id="IPR005875">
    <property type="entry name" value="PurK"/>
</dbReference>
<dbReference type="Pfam" id="PF17769">
    <property type="entry name" value="PurK_C"/>
    <property type="match status" value="1"/>
</dbReference>
<evidence type="ECO:0000256" key="9">
    <source>
        <dbReference type="ARBA" id="ARBA00022840"/>
    </source>
</evidence>
<evidence type="ECO:0000313" key="13">
    <source>
        <dbReference type="EMBL" id="EGS18871.1"/>
    </source>
</evidence>
<keyword evidence="10 11" id="KW-0456">Lyase</keyword>
<comment type="similarity">
    <text evidence="3 11">In the C-terminal section; belongs to the AIR carboxylase family. Class I subfamily.</text>
</comment>
<proteinExistence type="inferred from homology"/>
<dbReference type="STRING" id="759272.G0SBU5"/>
<evidence type="ECO:0000256" key="10">
    <source>
        <dbReference type="ARBA" id="ARBA00023239"/>
    </source>
</evidence>
<evidence type="ECO:0000313" key="14">
    <source>
        <dbReference type="Proteomes" id="UP000008066"/>
    </source>
</evidence>
<dbReference type="InterPro" id="IPR013815">
    <property type="entry name" value="ATP_grasp_subdomain_1"/>
</dbReference>
<dbReference type="InterPro" id="IPR054350">
    <property type="entry name" value="PurT/PurK_preATP-grasp"/>
</dbReference>
<dbReference type="Gene3D" id="3.40.50.20">
    <property type="match status" value="1"/>
</dbReference>
<dbReference type="Gene3D" id="3.40.50.1970">
    <property type="match status" value="1"/>
</dbReference>
<protein>
    <recommendedName>
        <fullName evidence="5 11">Phosphoribosylaminoimidazole carboxylase</fullName>
        <ecNumber evidence="4 11">4.1.1.21</ecNumber>
    </recommendedName>
</protein>
<dbReference type="AlphaFoldDB" id="G0SBU5"/>
<evidence type="ECO:0000256" key="5">
    <source>
        <dbReference type="ARBA" id="ARBA00021059"/>
    </source>
</evidence>
<dbReference type="Pfam" id="PF00731">
    <property type="entry name" value="AIRC"/>
    <property type="match status" value="1"/>
</dbReference>
<dbReference type="InterPro" id="IPR033747">
    <property type="entry name" value="PurE_ClassI"/>
</dbReference>
<dbReference type="NCBIfam" id="TIGR01161">
    <property type="entry name" value="purK"/>
    <property type="match status" value="1"/>
</dbReference>
<gene>
    <name evidence="13" type="ORF">CTHT_0054820</name>
</gene>
<dbReference type="Gene3D" id="3.30.1490.20">
    <property type="entry name" value="ATP-grasp fold, A domain"/>
    <property type="match status" value="1"/>
</dbReference>
<dbReference type="PROSITE" id="PS50975">
    <property type="entry name" value="ATP_GRASP"/>
    <property type="match status" value="1"/>
</dbReference>
<comment type="pathway">
    <text evidence="2 11">Purine metabolism; IMP biosynthesis via de novo pathway; 5-amino-1-(5-phospho-D-ribosyl)imidazole-4-carboxylate from 5-amino-1-(5-phospho-D-ribosyl)imidazole (carboxylase route): step 1/1.</text>
</comment>